<feature type="transmembrane region" description="Helical" evidence="1">
    <location>
        <begin position="183"/>
        <end position="205"/>
    </location>
</feature>
<organism evidence="2 3">
    <name type="scientific">Winogradskyella marina</name>
    <dbReference type="NCBI Taxonomy" id="2785530"/>
    <lineage>
        <taxon>Bacteria</taxon>
        <taxon>Pseudomonadati</taxon>
        <taxon>Bacteroidota</taxon>
        <taxon>Flavobacteriia</taxon>
        <taxon>Flavobacteriales</taxon>
        <taxon>Flavobacteriaceae</taxon>
        <taxon>Winogradskyella</taxon>
    </lineage>
</organism>
<proteinExistence type="predicted"/>
<keyword evidence="1" id="KW-0812">Transmembrane</keyword>
<comment type="caution">
    <text evidence="2">The sequence shown here is derived from an EMBL/GenBank/DDBJ whole genome shotgun (WGS) entry which is preliminary data.</text>
</comment>
<sequence>MIKKLFLILGATLTILSCSEPKEEVVASNYNKEEIEIVIDNYLDSKLNTFQDSMDSKKGFLGYKNIRDYFSLGRKDFEQRTISTWNSIYSEDELEELINKDLESKKPILINLKSTDNHIEQYVHKVGISTLVLIGEGFFEWLLVLFLGFWIPALVIWIYVFYKFSFGIWIRMSKKRDEMLDILWLKIAKIIPPIVFVIFLIVGFATGDFSDNALKDKIKQDIKNDIVTQIDNKINS</sequence>
<gene>
    <name evidence="2" type="ORF">ITJ86_09340</name>
</gene>
<protein>
    <submittedName>
        <fullName evidence="2">Uncharacterized protein</fullName>
    </submittedName>
</protein>
<keyword evidence="1" id="KW-0472">Membrane</keyword>
<dbReference type="EMBL" id="JADOET010000006">
    <property type="protein sequence ID" value="MBF8150099.1"/>
    <property type="molecule type" value="Genomic_DNA"/>
</dbReference>
<accession>A0ABS0EI78</accession>
<evidence type="ECO:0000313" key="2">
    <source>
        <dbReference type="EMBL" id="MBF8150099.1"/>
    </source>
</evidence>
<dbReference type="Proteomes" id="UP000611215">
    <property type="component" value="Unassembled WGS sequence"/>
</dbReference>
<keyword evidence="3" id="KW-1185">Reference proteome</keyword>
<evidence type="ECO:0000313" key="3">
    <source>
        <dbReference type="Proteomes" id="UP000611215"/>
    </source>
</evidence>
<name>A0ABS0EI78_9FLAO</name>
<reference evidence="2 3" key="1">
    <citation type="submission" date="2020-11" db="EMBL/GenBank/DDBJ databases">
        <title>Winogradskyella marina sp. nov., isolated from marine sediment.</title>
        <authorList>
            <person name="Bo J."/>
            <person name="Wang S."/>
            <person name="Song X."/>
            <person name="Du Z."/>
        </authorList>
    </citation>
    <scope>NUCLEOTIDE SEQUENCE [LARGE SCALE GENOMIC DNA]</scope>
    <source>
        <strain evidence="2 3">F6397</strain>
    </source>
</reference>
<evidence type="ECO:0000256" key="1">
    <source>
        <dbReference type="SAM" id="Phobius"/>
    </source>
</evidence>
<keyword evidence="1" id="KW-1133">Transmembrane helix</keyword>
<dbReference type="RefSeq" id="WP_195871368.1">
    <property type="nucleotide sequence ID" value="NZ_JADOET010000006.1"/>
</dbReference>
<dbReference type="PROSITE" id="PS51257">
    <property type="entry name" value="PROKAR_LIPOPROTEIN"/>
    <property type="match status" value="1"/>
</dbReference>
<feature type="transmembrane region" description="Helical" evidence="1">
    <location>
        <begin position="138"/>
        <end position="162"/>
    </location>
</feature>